<keyword evidence="2 5" id="KW-0808">Transferase</keyword>
<organism evidence="8 9">
    <name type="scientific">Tychonema bourrellyi FEM_GT703</name>
    <dbReference type="NCBI Taxonomy" id="2040638"/>
    <lineage>
        <taxon>Bacteria</taxon>
        <taxon>Bacillati</taxon>
        <taxon>Cyanobacteriota</taxon>
        <taxon>Cyanophyceae</taxon>
        <taxon>Oscillatoriophycideae</taxon>
        <taxon>Oscillatoriales</taxon>
        <taxon>Microcoleaceae</taxon>
        <taxon>Tychonema</taxon>
    </lineage>
</organism>
<dbReference type="NCBIfam" id="TIGR00675">
    <property type="entry name" value="dcm"/>
    <property type="match status" value="1"/>
</dbReference>
<name>A0A2G4EZM5_9CYAN</name>
<dbReference type="EC" id="2.1.1.37" evidence="7"/>
<dbReference type="RefSeq" id="WP_096831925.1">
    <property type="nucleotide sequence ID" value="NZ_NXIB02000070.1"/>
</dbReference>
<dbReference type="PROSITE" id="PS51679">
    <property type="entry name" value="SAM_MT_C5"/>
    <property type="match status" value="1"/>
</dbReference>
<dbReference type="Gene3D" id="3.40.50.150">
    <property type="entry name" value="Vaccinia Virus protein VP39"/>
    <property type="match status" value="1"/>
</dbReference>
<feature type="active site" evidence="5">
    <location>
        <position position="101"/>
    </location>
</feature>
<comment type="caution">
    <text evidence="8">The sequence shown here is derived from an EMBL/GenBank/DDBJ whole genome shotgun (WGS) entry which is preliminary data.</text>
</comment>
<keyword evidence="1 5" id="KW-0489">Methyltransferase</keyword>
<evidence type="ECO:0000256" key="7">
    <source>
        <dbReference type="RuleBase" id="RU000417"/>
    </source>
</evidence>
<dbReference type="InterPro" id="IPR001525">
    <property type="entry name" value="C5_MeTfrase"/>
</dbReference>
<comment type="similarity">
    <text evidence="5 6">Belongs to the class I-like SAM-binding methyltransferase superfamily. C5-methyltransferase family.</text>
</comment>
<evidence type="ECO:0000256" key="5">
    <source>
        <dbReference type="PROSITE-ProRule" id="PRU01016"/>
    </source>
</evidence>
<proteinExistence type="inferred from homology"/>
<protein>
    <recommendedName>
        <fullName evidence="7">Cytosine-specific methyltransferase</fullName>
        <ecNumber evidence="7">2.1.1.37</ecNumber>
    </recommendedName>
</protein>
<dbReference type="PRINTS" id="PR00105">
    <property type="entry name" value="C5METTRFRASE"/>
</dbReference>
<evidence type="ECO:0000256" key="1">
    <source>
        <dbReference type="ARBA" id="ARBA00022603"/>
    </source>
</evidence>
<keyword evidence="3 5" id="KW-0949">S-adenosyl-L-methionine</keyword>
<dbReference type="PANTHER" id="PTHR46098:SF1">
    <property type="entry name" value="TRNA (CYTOSINE(38)-C(5))-METHYLTRANSFERASE"/>
    <property type="match status" value="1"/>
</dbReference>
<keyword evidence="4" id="KW-0680">Restriction system</keyword>
<dbReference type="Proteomes" id="UP000226442">
    <property type="component" value="Unassembled WGS sequence"/>
</dbReference>
<accession>A0A2G4EZM5</accession>
<dbReference type="AlphaFoldDB" id="A0A2G4EZM5"/>
<dbReference type="REBASE" id="245729">
    <property type="entry name" value="M.Tbo703ORF13135P"/>
</dbReference>
<dbReference type="OrthoDB" id="9813719at2"/>
<dbReference type="GO" id="GO:0009307">
    <property type="term" value="P:DNA restriction-modification system"/>
    <property type="evidence" value="ECO:0007669"/>
    <property type="project" value="UniProtKB-KW"/>
</dbReference>
<dbReference type="SUPFAM" id="SSF53335">
    <property type="entry name" value="S-adenosyl-L-methionine-dependent methyltransferases"/>
    <property type="match status" value="1"/>
</dbReference>
<evidence type="ECO:0000256" key="3">
    <source>
        <dbReference type="ARBA" id="ARBA00022691"/>
    </source>
</evidence>
<dbReference type="Pfam" id="PF00145">
    <property type="entry name" value="DNA_methylase"/>
    <property type="match status" value="1"/>
</dbReference>
<gene>
    <name evidence="8" type="ORF">CP500_013135</name>
</gene>
<evidence type="ECO:0000256" key="4">
    <source>
        <dbReference type="ARBA" id="ARBA00022747"/>
    </source>
</evidence>
<evidence type="ECO:0000256" key="6">
    <source>
        <dbReference type="RuleBase" id="RU000416"/>
    </source>
</evidence>
<dbReference type="PANTHER" id="PTHR46098">
    <property type="entry name" value="TRNA (CYTOSINE(38)-C(5))-METHYLTRANSFERASE"/>
    <property type="match status" value="1"/>
</dbReference>
<dbReference type="PROSITE" id="PS00094">
    <property type="entry name" value="C5_MTASE_1"/>
    <property type="match status" value="1"/>
</dbReference>
<dbReference type="InterPro" id="IPR050750">
    <property type="entry name" value="C5-MTase"/>
</dbReference>
<evidence type="ECO:0000313" key="9">
    <source>
        <dbReference type="Proteomes" id="UP000226442"/>
    </source>
</evidence>
<sequence>MNPTMYAQQLELFDLFNATSKNTRSQLTFVDLFAGIGGFRIPLEELGCKCLGYSEIDKKAIQVYRDNFIKDANSDEVYLGDITNLNQLPFAIDLLVGGVPCQPWSIAGKLQGLDDPRGKLWTDVFRVVTANHPKAFIFENVKGLTEPRNIESLKYIIDNLTSSGYVVKYEVLNSYDFGLPQDRDRMFIVGIRNDLERCWGFTFPKPIDSAIKLYDVIPGIQRSNFQKQKFSPTVLFDGKIPGSRGRFQKLDELNDFFLFTDIRDGHTAIHSWDLIETTSREKLICQTIMKNRRKNIYGEKDGNPLEFKVLATLIPELKQTEIDNLVDKEILRSVDEKGYDFVNSKISSGINGISKIFLPHADAIATLTATGTRDFVATISIQCQEPLAYKETFIREIYQKKNFQPLTAQDYAKLQGFPEWFKIDDNENTAKHQLGNAVSIPVVYHLAKALLEIILL</sequence>
<keyword evidence="9" id="KW-1185">Reference proteome</keyword>
<evidence type="ECO:0000313" key="8">
    <source>
        <dbReference type="EMBL" id="PHX54963.1"/>
    </source>
</evidence>
<dbReference type="InterPro" id="IPR018117">
    <property type="entry name" value="C5_DNA_meth_AS"/>
</dbReference>
<comment type="catalytic activity">
    <reaction evidence="7">
        <text>a 2'-deoxycytidine in DNA + S-adenosyl-L-methionine = a 5-methyl-2'-deoxycytidine in DNA + S-adenosyl-L-homocysteine + H(+)</text>
        <dbReference type="Rhea" id="RHEA:13681"/>
        <dbReference type="Rhea" id="RHEA-COMP:11369"/>
        <dbReference type="Rhea" id="RHEA-COMP:11370"/>
        <dbReference type="ChEBI" id="CHEBI:15378"/>
        <dbReference type="ChEBI" id="CHEBI:57856"/>
        <dbReference type="ChEBI" id="CHEBI:59789"/>
        <dbReference type="ChEBI" id="CHEBI:85452"/>
        <dbReference type="ChEBI" id="CHEBI:85454"/>
        <dbReference type="EC" id="2.1.1.37"/>
    </reaction>
</comment>
<evidence type="ECO:0000256" key="2">
    <source>
        <dbReference type="ARBA" id="ARBA00022679"/>
    </source>
</evidence>
<dbReference type="Gene3D" id="3.90.120.10">
    <property type="entry name" value="DNA Methylase, subunit A, domain 2"/>
    <property type="match status" value="1"/>
</dbReference>
<dbReference type="GO" id="GO:0003886">
    <property type="term" value="F:DNA (cytosine-5-)-methyltransferase activity"/>
    <property type="evidence" value="ECO:0007669"/>
    <property type="project" value="UniProtKB-EC"/>
</dbReference>
<dbReference type="GO" id="GO:0032259">
    <property type="term" value="P:methylation"/>
    <property type="evidence" value="ECO:0007669"/>
    <property type="project" value="UniProtKB-KW"/>
</dbReference>
<reference evidence="8" key="1">
    <citation type="submission" date="2017-10" db="EMBL/GenBank/DDBJ databases">
        <title>Draft genome sequence of the planktic cyanobacteria Tychonema bourrellyi isolated from alpine lentic freshwater.</title>
        <authorList>
            <person name="Tett A."/>
            <person name="Armanini F."/>
            <person name="Asnicar F."/>
            <person name="Boscaini A."/>
            <person name="Pasolli E."/>
            <person name="Zolfo M."/>
            <person name="Donati C."/>
            <person name="Salmaso N."/>
            <person name="Segata N."/>
        </authorList>
    </citation>
    <scope>NUCLEOTIDE SEQUENCE</scope>
    <source>
        <strain evidence="8">FEM_GT703</strain>
    </source>
</reference>
<dbReference type="EMBL" id="NXIB02000070">
    <property type="protein sequence ID" value="PHX54963.1"/>
    <property type="molecule type" value="Genomic_DNA"/>
</dbReference>
<dbReference type="InterPro" id="IPR029063">
    <property type="entry name" value="SAM-dependent_MTases_sf"/>
</dbReference>